<dbReference type="EMBL" id="JAPDRN010000047">
    <property type="protein sequence ID" value="KAJ9633337.1"/>
    <property type="molecule type" value="Genomic_DNA"/>
</dbReference>
<organism evidence="8 9">
    <name type="scientific">Knufia peltigerae</name>
    <dbReference type="NCBI Taxonomy" id="1002370"/>
    <lineage>
        <taxon>Eukaryota</taxon>
        <taxon>Fungi</taxon>
        <taxon>Dikarya</taxon>
        <taxon>Ascomycota</taxon>
        <taxon>Pezizomycotina</taxon>
        <taxon>Eurotiomycetes</taxon>
        <taxon>Chaetothyriomycetidae</taxon>
        <taxon>Chaetothyriales</taxon>
        <taxon>Trichomeriaceae</taxon>
        <taxon>Knufia</taxon>
    </lineage>
</organism>
<evidence type="ECO:0000313" key="8">
    <source>
        <dbReference type="EMBL" id="KAJ9633337.1"/>
    </source>
</evidence>
<keyword evidence="5" id="KW-0472">Membrane</keyword>
<feature type="domain" description="WSC" evidence="7">
    <location>
        <begin position="1"/>
        <end position="67"/>
    </location>
</feature>
<reference evidence="8" key="1">
    <citation type="submission" date="2022-10" db="EMBL/GenBank/DDBJ databases">
        <title>Culturing micro-colonial fungi from biological soil crusts in the Mojave desert and describing Neophaeococcomyces mojavensis, and introducing the new genera and species Taxawa tesnikishii.</title>
        <authorList>
            <person name="Kurbessoian T."/>
            <person name="Stajich J.E."/>
        </authorList>
    </citation>
    <scope>NUCLEOTIDE SEQUENCE</scope>
    <source>
        <strain evidence="8">TK_35</strain>
    </source>
</reference>
<evidence type="ECO:0000256" key="4">
    <source>
        <dbReference type="ARBA" id="ARBA00022989"/>
    </source>
</evidence>
<dbReference type="SMART" id="SM00321">
    <property type="entry name" value="WSC"/>
    <property type="match status" value="2"/>
</dbReference>
<evidence type="ECO:0000256" key="6">
    <source>
        <dbReference type="ARBA" id="ARBA00023180"/>
    </source>
</evidence>
<keyword evidence="6" id="KW-0325">Glycoprotein</keyword>
<dbReference type="Pfam" id="PF01822">
    <property type="entry name" value="WSC"/>
    <property type="match status" value="2"/>
</dbReference>
<dbReference type="PROSITE" id="PS51212">
    <property type="entry name" value="WSC"/>
    <property type="match status" value="2"/>
</dbReference>
<keyword evidence="9" id="KW-1185">Reference proteome</keyword>
<dbReference type="Proteomes" id="UP001172681">
    <property type="component" value="Unassembled WGS sequence"/>
</dbReference>
<evidence type="ECO:0000256" key="3">
    <source>
        <dbReference type="ARBA" id="ARBA00022729"/>
    </source>
</evidence>
<proteinExistence type="predicted"/>
<evidence type="ECO:0000256" key="1">
    <source>
        <dbReference type="ARBA" id="ARBA00004167"/>
    </source>
</evidence>
<dbReference type="AlphaFoldDB" id="A0AA39CX18"/>
<evidence type="ECO:0000313" key="9">
    <source>
        <dbReference type="Proteomes" id="UP001172681"/>
    </source>
</evidence>
<comment type="subcellular location">
    <subcellularLocation>
        <location evidence="1">Membrane</location>
        <topology evidence="1">Single-pass membrane protein</topology>
    </subcellularLocation>
</comment>
<evidence type="ECO:0000256" key="5">
    <source>
        <dbReference type="ARBA" id="ARBA00023136"/>
    </source>
</evidence>
<dbReference type="PANTHER" id="PTHR24269">
    <property type="entry name" value="KREMEN PROTEIN"/>
    <property type="match status" value="1"/>
</dbReference>
<comment type="caution">
    <text evidence="8">The sequence shown here is derived from an EMBL/GenBank/DDBJ whole genome shotgun (WGS) entry which is preliminary data.</text>
</comment>
<dbReference type="PANTHER" id="PTHR24269:SF16">
    <property type="entry name" value="PROTEIN SLG1"/>
    <property type="match status" value="1"/>
</dbReference>
<sequence>MTIESCLSFCTSQSLPLAGLEYGRECYCASSLPPNTALNLTGCSMPCAGDATQTCGGQSRLSVYNDTLLSPPGPKPVVAPGYAYRGCFTDPSSSQRTLSGYSTSDDAMTQERCVGVCAGLGYTFAGVEYSRECYCSGTLGVVANGGKASQVGEGDCNMICAGDKSEVCGGSSRIGVWMASS</sequence>
<evidence type="ECO:0000256" key="2">
    <source>
        <dbReference type="ARBA" id="ARBA00022692"/>
    </source>
</evidence>
<keyword evidence="3" id="KW-0732">Signal</keyword>
<dbReference type="InterPro" id="IPR051836">
    <property type="entry name" value="Kremen_rcpt"/>
</dbReference>
<feature type="domain" description="WSC" evidence="7">
    <location>
        <begin position="81"/>
        <end position="180"/>
    </location>
</feature>
<keyword evidence="2" id="KW-0812">Transmembrane</keyword>
<protein>
    <recommendedName>
        <fullName evidence="7">WSC domain-containing protein</fullName>
    </recommendedName>
</protein>
<dbReference type="InterPro" id="IPR002889">
    <property type="entry name" value="WSC_carb-bd"/>
</dbReference>
<accession>A0AA39CX18</accession>
<keyword evidence="4" id="KW-1133">Transmembrane helix</keyword>
<evidence type="ECO:0000259" key="7">
    <source>
        <dbReference type="PROSITE" id="PS51212"/>
    </source>
</evidence>
<gene>
    <name evidence="8" type="ORF">H2204_007054</name>
</gene>
<dbReference type="GO" id="GO:0005886">
    <property type="term" value="C:plasma membrane"/>
    <property type="evidence" value="ECO:0007669"/>
    <property type="project" value="TreeGrafter"/>
</dbReference>
<name>A0AA39CX18_9EURO</name>